<dbReference type="GeneID" id="98639687"/>
<dbReference type="GO" id="GO:0016758">
    <property type="term" value="F:hexosyltransferase activity"/>
    <property type="evidence" value="ECO:0007669"/>
    <property type="project" value="UniProtKB-ARBA"/>
</dbReference>
<proteinExistence type="predicted"/>
<keyword evidence="3" id="KW-0808">Transferase</keyword>
<dbReference type="InterPro" id="IPR029044">
    <property type="entry name" value="Nucleotide-diphossugar_trans"/>
</dbReference>
<feature type="domain" description="Glycosyltransferase 2-like" evidence="2">
    <location>
        <begin position="626"/>
        <end position="728"/>
    </location>
</feature>
<evidence type="ECO:0000256" key="1">
    <source>
        <dbReference type="SAM" id="Coils"/>
    </source>
</evidence>
<dbReference type="InterPro" id="IPR001173">
    <property type="entry name" value="Glyco_trans_2-like"/>
</dbReference>
<sequence length="900" mass="101306">MNEPGAFQLATQDISKQFNQLRNSFRKELRESVNDIRLDALYQQLLMQHVFHRPEPLAAMTSWSVAPEFAWWLFQHVTTTCPEKIIELGSGTSTLVIAAALKQLGVGRFLSFEHDHAYLEKTRALLQVCDLQNHVELIYAPLEEMQLDGQAYRWYDLPYDLIDHMVGREELDLLLVDGPPAATNHHARYPALARLRDYCNESTLVLLDDAGREEEQEILGRWSELFEGRCSHQMLSNVRHGPALFHFTKKPMSPNGCEEASMSVAGESVRQEIERQVKNAVHGLQRDQSDGLVRSLFDSFLRFREFSLEAPKVKIAEANVQSKTLDKEAASLKQQLADGKLRFSEQNQLLETALLSAEKEVASLKQQLADGKLRLSEQNQLLETALLTAEKEQQARKAQRQISDRLTRELKDAKRHVDVLAHERNSLKTELIELTRQHKLVYKSLVYQLGLAFYRQTRSVSGWAKMPIAIQRVIRRHAGSGNPDVVEYQAHTSQCSIEAEKSGATAASRGANAFDIDACSLTLQKVIRGVKGNSVLWVASQVADERGYQAALQFAEDNVDSTQRPGLNILRANASLHLEKDWLRHFNAYLAPFQLAPVSLSAIPGSRFSRLCVIEPLAPVEGPLISVIMPAFNAEATLRHAAQSILDQTWRNLQLIIVDDCSSDATWEITQQIAAQDSRVLALRNAVNVGPYVSKNLALRLAKGDYITGQDADDWSHPQRLERDIEPILSSDGLLLAVLSDMVRMSPEGEFSWFSRVGPFSKDGACRVASISLLIDAGYLREVLGGWDSVRFGADSELIARAEKVMGEQFRRVRHIGMFCLDLDTNLTNNPEFGVSKTNGVSPTRKQFKEAFVQWHADLNKDGAKLPFPPIERKFKAPEAMRVPLKHIEENIMSHQARFE</sequence>
<dbReference type="RefSeq" id="WP_073299023.1">
    <property type="nucleotide sequence ID" value="NZ_FQXA01000001.1"/>
</dbReference>
<evidence type="ECO:0000313" key="3">
    <source>
        <dbReference type="EMBL" id="SHG53866.1"/>
    </source>
</evidence>
<protein>
    <submittedName>
        <fullName evidence="3">Glycosyltransferase involved in cell wall bisynthesis</fullName>
    </submittedName>
</protein>
<dbReference type="CDD" id="cd00761">
    <property type="entry name" value="Glyco_tranf_GTA_type"/>
    <property type="match status" value="1"/>
</dbReference>
<dbReference type="Proteomes" id="UP000184000">
    <property type="component" value="Unassembled WGS sequence"/>
</dbReference>
<dbReference type="PANTHER" id="PTHR22916">
    <property type="entry name" value="GLYCOSYLTRANSFERASE"/>
    <property type="match status" value="1"/>
</dbReference>
<dbReference type="PANTHER" id="PTHR22916:SF3">
    <property type="entry name" value="UDP-GLCNAC:BETAGAL BETA-1,3-N-ACETYLGLUCOSAMINYLTRANSFERASE-LIKE PROTEIN 1"/>
    <property type="match status" value="1"/>
</dbReference>
<organism evidence="3 4">
    <name type="scientific">Stutzerimonas xanthomarina DSM 18231</name>
    <dbReference type="NCBI Taxonomy" id="1403346"/>
    <lineage>
        <taxon>Bacteria</taxon>
        <taxon>Pseudomonadati</taxon>
        <taxon>Pseudomonadota</taxon>
        <taxon>Gammaproteobacteria</taxon>
        <taxon>Pseudomonadales</taxon>
        <taxon>Pseudomonadaceae</taxon>
        <taxon>Stutzerimonas</taxon>
    </lineage>
</organism>
<dbReference type="Pfam" id="PF13578">
    <property type="entry name" value="Methyltransf_24"/>
    <property type="match status" value="1"/>
</dbReference>
<feature type="coiled-coil region" evidence="1">
    <location>
        <begin position="315"/>
        <end position="437"/>
    </location>
</feature>
<dbReference type="Gene3D" id="3.90.550.10">
    <property type="entry name" value="Spore Coat Polysaccharide Biosynthesis Protein SpsA, Chain A"/>
    <property type="match status" value="1"/>
</dbReference>
<dbReference type="SUPFAM" id="SSF53448">
    <property type="entry name" value="Nucleotide-diphospho-sugar transferases"/>
    <property type="match status" value="1"/>
</dbReference>
<gene>
    <name evidence="3" type="ORF">SAMN02744645_0561</name>
</gene>
<dbReference type="AlphaFoldDB" id="A0A1M5KMC8"/>
<evidence type="ECO:0000313" key="4">
    <source>
        <dbReference type="Proteomes" id="UP000184000"/>
    </source>
</evidence>
<dbReference type="Pfam" id="PF00535">
    <property type="entry name" value="Glycos_transf_2"/>
    <property type="match status" value="1"/>
</dbReference>
<evidence type="ECO:0000259" key="2">
    <source>
        <dbReference type="Pfam" id="PF00535"/>
    </source>
</evidence>
<dbReference type="SUPFAM" id="SSF53335">
    <property type="entry name" value="S-adenosyl-L-methionine-dependent methyltransferases"/>
    <property type="match status" value="1"/>
</dbReference>
<name>A0A1M5KMC8_9GAMM</name>
<keyword evidence="1" id="KW-0175">Coiled coil</keyword>
<dbReference type="InterPro" id="IPR029063">
    <property type="entry name" value="SAM-dependent_MTases_sf"/>
</dbReference>
<dbReference type="Gene3D" id="3.40.50.150">
    <property type="entry name" value="Vaccinia Virus protein VP39"/>
    <property type="match status" value="1"/>
</dbReference>
<dbReference type="EMBL" id="FQXA01000001">
    <property type="protein sequence ID" value="SHG53866.1"/>
    <property type="molecule type" value="Genomic_DNA"/>
</dbReference>
<accession>A0A1M5KMC8</accession>
<reference evidence="3 4" key="1">
    <citation type="submission" date="2016-11" db="EMBL/GenBank/DDBJ databases">
        <authorList>
            <person name="Jaros S."/>
            <person name="Januszkiewicz K."/>
            <person name="Wedrychowicz H."/>
        </authorList>
    </citation>
    <scope>NUCLEOTIDE SEQUENCE [LARGE SCALE GENOMIC DNA]</scope>
    <source>
        <strain evidence="3 4">DSM 18231</strain>
    </source>
</reference>